<keyword evidence="2" id="KW-0904">Protein phosphatase</keyword>
<dbReference type="InterPro" id="IPR016130">
    <property type="entry name" value="Tyr_Pase_AS"/>
</dbReference>
<dbReference type="PROSITE" id="PS50056">
    <property type="entry name" value="TYR_PHOSPHATASE_2"/>
    <property type="match status" value="1"/>
</dbReference>
<gene>
    <name evidence="6" type="ORF">E4O86_03050</name>
</gene>
<protein>
    <submittedName>
        <fullName evidence="6">Protein phosphatase</fullName>
    </submittedName>
</protein>
<proteinExistence type="predicted"/>
<reference evidence="6" key="1">
    <citation type="submission" date="2019-03" db="EMBL/GenBank/DDBJ databases">
        <title>Afifella sp. nov., isolated from activated sludge.</title>
        <authorList>
            <person name="Li Q."/>
            <person name="Liu Y."/>
        </authorList>
    </citation>
    <scope>NUCLEOTIDE SEQUENCE</scope>
    <source>
        <strain evidence="6">L72</strain>
    </source>
</reference>
<dbReference type="InterPro" id="IPR000340">
    <property type="entry name" value="Dual-sp_phosphatase_cat-dom"/>
</dbReference>
<evidence type="ECO:0000256" key="1">
    <source>
        <dbReference type="ARBA" id="ARBA00022801"/>
    </source>
</evidence>
<feature type="region of interest" description="Disordered" evidence="3">
    <location>
        <begin position="1"/>
        <end position="23"/>
    </location>
</feature>
<evidence type="ECO:0000313" key="6">
    <source>
        <dbReference type="EMBL" id="MYZ46696.1"/>
    </source>
</evidence>
<evidence type="ECO:0000313" key="7">
    <source>
        <dbReference type="Proteomes" id="UP000773614"/>
    </source>
</evidence>
<dbReference type="PANTHER" id="PTHR47216">
    <property type="match status" value="1"/>
</dbReference>
<evidence type="ECO:0000256" key="2">
    <source>
        <dbReference type="ARBA" id="ARBA00022912"/>
    </source>
</evidence>
<evidence type="ECO:0000256" key="3">
    <source>
        <dbReference type="SAM" id="MobiDB-lite"/>
    </source>
</evidence>
<dbReference type="EMBL" id="SPKJ01000005">
    <property type="protein sequence ID" value="MYZ46696.1"/>
    <property type="molecule type" value="Genomic_DNA"/>
</dbReference>
<dbReference type="InterPro" id="IPR000387">
    <property type="entry name" value="Tyr_Pase_dom"/>
</dbReference>
<dbReference type="PROSITE" id="PS00383">
    <property type="entry name" value="TYR_PHOSPHATASE_1"/>
    <property type="match status" value="1"/>
</dbReference>
<dbReference type="Gene3D" id="3.90.190.10">
    <property type="entry name" value="Protein tyrosine phosphatase superfamily"/>
    <property type="match status" value="1"/>
</dbReference>
<feature type="domain" description="Tyrosine-protein phosphatase" evidence="4">
    <location>
        <begin position="29"/>
        <end position="173"/>
    </location>
</feature>
<dbReference type="SUPFAM" id="SSF52799">
    <property type="entry name" value="(Phosphotyrosine protein) phosphatases II"/>
    <property type="match status" value="1"/>
</dbReference>
<keyword evidence="7" id="KW-1185">Reference proteome</keyword>
<dbReference type="GO" id="GO:0004721">
    <property type="term" value="F:phosphoprotein phosphatase activity"/>
    <property type="evidence" value="ECO:0007669"/>
    <property type="project" value="UniProtKB-KW"/>
</dbReference>
<evidence type="ECO:0000259" key="4">
    <source>
        <dbReference type="PROSITE" id="PS50054"/>
    </source>
</evidence>
<evidence type="ECO:0000259" key="5">
    <source>
        <dbReference type="PROSITE" id="PS50056"/>
    </source>
</evidence>
<name>A0A964T1K8_9HYPH</name>
<feature type="domain" description="Tyrosine specific protein phosphatases" evidence="5">
    <location>
        <begin position="94"/>
        <end position="162"/>
    </location>
</feature>
<dbReference type="InterPro" id="IPR029021">
    <property type="entry name" value="Prot-tyrosine_phosphatase-like"/>
</dbReference>
<dbReference type="PROSITE" id="PS50054">
    <property type="entry name" value="TYR_PHOSPHATASE_DUAL"/>
    <property type="match status" value="1"/>
</dbReference>
<dbReference type="Pfam" id="PF00782">
    <property type="entry name" value="DSPc"/>
    <property type="match status" value="1"/>
</dbReference>
<sequence>MIPTTDPSAAREPPERHAPTGSAAPAACNLSWITQSLAIGGSFAPGLVPHLGRSLGIDAVVDLRSEACDDAALLGAHGIAFLHLPTCDLRAVSQPMLDLGVAFASERLGAGGRVLLHCEHGIGRSALLALCVLVERGMSPLGALRLAKERRPVLSPSPEQYEAWAAWTRRHGMAAPDFDAFRAVAYRHLAA</sequence>
<dbReference type="AlphaFoldDB" id="A0A964T1K8"/>
<dbReference type="RefSeq" id="WP_161139039.1">
    <property type="nucleotide sequence ID" value="NZ_SPKJ01000005.1"/>
</dbReference>
<dbReference type="InterPro" id="IPR020422">
    <property type="entry name" value="TYR_PHOSPHATASE_DUAL_dom"/>
</dbReference>
<dbReference type="OrthoDB" id="9806482at2"/>
<comment type="caution">
    <text evidence="6">The sequence shown here is derived from an EMBL/GenBank/DDBJ whole genome shotgun (WGS) entry which is preliminary data.</text>
</comment>
<accession>A0A964T1K8</accession>
<organism evidence="6 7">
    <name type="scientific">Propylenella binzhouense</name>
    <dbReference type="NCBI Taxonomy" id="2555902"/>
    <lineage>
        <taxon>Bacteria</taxon>
        <taxon>Pseudomonadati</taxon>
        <taxon>Pseudomonadota</taxon>
        <taxon>Alphaproteobacteria</taxon>
        <taxon>Hyphomicrobiales</taxon>
        <taxon>Propylenellaceae</taxon>
        <taxon>Propylenella</taxon>
    </lineage>
</organism>
<dbReference type="SMART" id="SM00195">
    <property type="entry name" value="DSPc"/>
    <property type="match status" value="1"/>
</dbReference>
<dbReference type="Proteomes" id="UP000773614">
    <property type="component" value="Unassembled WGS sequence"/>
</dbReference>
<keyword evidence="1" id="KW-0378">Hydrolase</keyword>
<dbReference type="PANTHER" id="PTHR47216:SF4">
    <property type="entry name" value="OS01G0859400 PROTEIN"/>
    <property type="match status" value="1"/>
</dbReference>